<organism evidence="2 3">
    <name type="scientific">Sphingobium tyrosinilyticum</name>
    <dbReference type="NCBI Taxonomy" id="2715436"/>
    <lineage>
        <taxon>Bacteria</taxon>
        <taxon>Pseudomonadati</taxon>
        <taxon>Pseudomonadota</taxon>
        <taxon>Alphaproteobacteria</taxon>
        <taxon>Sphingomonadales</taxon>
        <taxon>Sphingomonadaceae</taxon>
        <taxon>Sphingobium</taxon>
    </lineage>
</organism>
<feature type="region of interest" description="Disordered" evidence="1">
    <location>
        <begin position="111"/>
        <end position="132"/>
    </location>
</feature>
<evidence type="ECO:0000256" key="1">
    <source>
        <dbReference type="SAM" id="MobiDB-lite"/>
    </source>
</evidence>
<gene>
    <name evidence="2" type="ORF">ACFO3E_13295</name>
</gene>
<dbReference type="Proteomes" id="UP001595957">
    <property type="component" value="Unassembled WGS sequence"/>
</dbReference>
<keyword evidence="3" id="KW-1185">Reference proteome</keyword>
<proteinExistence type="predicted"/>
<accession>A0ABV9F301</accession>
<evidence type="ECO:0000313" key="3">
    <source>
        <dbReference type="Proteomes" id="UP001595957"/>
    </source>
</evidence>
<dbReference type="RefSeq" id="WP_066524537.1">
    <property type="nucleotide sequence ID" value="NZ_JBHSFZ010000029.1"/>
</dbReference>
<dbReference type="EMBL" id="JBHSFZ010000029">
    <property type="protein sequence ID" value="MFC4595160.1"/>
    <property type="molecule type" value="Genomic_DNA"/>
</dbReference>
<evidence type="ECO:0000313" key="2">
    <source>
        <dbReference type="EMBL" id="MFC4595160.1"/>
    </source>
</evidence>
<feature type="compositionally biased region" description="Basic residues" evidence="1">
    <location>
        <begin position="123"/>
        <end position="132"/>
    </location>
</feature>
<sequence>MGMLLAGLMSMLGGGMGSGAPGTGIFGALGSIISGENVFKSILGNAMTGLQVLGGGMGGGMGKLFGGGANIMRASNGIMVNQTRIRGGLFRAPRLRQWRHDWRLSWSGPQCPVHQWNPPRAGERKRAHPRGA</sequence>
<reference evidence="3" key="1">
    <citation type="journal article" date="2019" name="Int. J. Syst. Evol. Microbiol.">
        <title>The Global Catalogue of Microorganisms (GCM) 10K type strain sequencing project: providing services to taxonomists for standard genome sequencing and annotation.</title>
        <authorList>
            <consortium name="The Broad Institute Genomics Platform"/>
            <consortium name="The Broad Institute Genome Sequencing Center for Infectious Disease"/>
            <person name="Wu L."/>
            <person name="Ma J."/>
        </authorList>
    </citation>
    <scope>NUCLEOTIDE SEQUENCE [LARGE SCALE GENOMIC DNA]</scope>
    <source>
        <strain evidence="3">NBRC 103632</strain>
    </source>
</reference>
<name>A0ABV9F301_9SPHN</name>
<comment type="caution">
    <text evidence="2">The sequence shown here is derived from an EMBL/GenBank/DDBJ whole genome shotgun (WGS) entry which is preliminary data.</text>
</comment>
<protein>
    <submittedName>
        <fullName evidence="2">Uncharacterized protein</fullName>
    </submittedName>
</protein>